<feature type="compositionally biased region" description="Polar residues" evidence="1">
    <location>
        <begin position="187"/>
        <end position="203"/>
    </location>
</feature>
<name>A0A5J4WXR8_9EUKA</name>
<evidence type="ECO:0000313" key="3">
    <source>
        <dbReference type="Proteomes" id="UP000324800"/>
    </source>
</evidence>
<proteinExistence type="predicted"/>
<dbReference type="Pfam" id="PF13279">
    <property type="entry name" value="4HBT_2"/>
    <property type="match status" value="1"/>
</dbReference>
<accession>A0A5J4WXR8</accession>
<feature type="region of interest" description="Disordered" evidence="1">
    <location>
        <begin position="187"/>
        <end position="211"/>
    </location>
</feature>
<sequence>MTYYIRVLYNIIEGYLHNKQNQNINETRWFSRAGLSDIDMFMHMNNASYFRVAEYARWAWTYESVLGKIMKERNVYPLVTLVSARYRRPIRLWQKYEIRSRMIDINDKAMHIQQNFYVGKSNSFAASILLKVPLLRKSDNTTINVREIYSEYFDDQSQIPTAQPGTADYEALQTFFSLESFLLGKAGSQQNDKAEQSSSNGNTKNEDSKIK</sequence>
<protein>
    <recommendedName>
        <fullName evidence="4">Thioesterase</fullName>
    </recommendedName>
</protein>
<dbReference type="InterPro" id="IPR029069">
    <property type="entry name" value="HotDog_dom_sf"/>
</dbReference>
<comment type="caution">
    <text evidence="2">The sequence shown here is derived from an EMBL/GenBank/DDBJ whole genome shotgun (WGS) entry which is preliminary data.</text>
</comment>
<gene>
    <name evidence="2" type="ORF">EZS28_004586</name>
</gene>
<dbReference type="InterPro" id="IPR051490">
    <property type="entry name" value="THEM6_lcsJ_thioesterase"/>
</dbReference>
<dbReference type="PANTHER" id="PTHR12475">
    <property type="match status" value="1"/>
</dbReference>
<dbReference type="Proteomes" id="UP000324800">
    <property type="component" value="Unassembled WGS sequence"/>
</dbReference>
<organism evidence="2 3">
    <name type="scientific">Streblomastix strix</name>
    <dbReference type="NCBI Taxonomy" id="222440"/>
    <lineage>
        <taxon>Eukaryota</taxon>
        <taxon>Metamonada</taxon>
        <taxon>Preaxostyla</taxon>
        <taxon>Oxymonadida</taxon>
        <taxon>Streblomastigidae</taxon>
        <taxon>Streblomastix</taxon>
    </lineage>
</organism>
<evidence type="ECO:0008006" key="4">
    <source>
        <dbReference type="Google" id="ProtNLM"/>
    </source>
</evidence>
<dbReference type="EMBL" id="SNRW01000662">
    <property type="protein sequence ID" value="KAA6399887.1"/>
    <property type="molecule type" value="Genomic_DNA"/>
</dbReference>
<dbReference type="AlphaFoldDB" id="A0A5J4WXR8"/>
<evidence type="ECO:0000313" key="2">
    <source>
        <dbReference type="EMBL" id="KAA6399887.1"/>
    </source>
</evidence>
<dbReference type="OrthoDB" id="265761at2759"/>
<dbReference type="SUPFAM" id="SSF54637">
    <property type="entry name" value="Thioesterase/thiol ester dehydrase-isomerase"/>
    <property type="match status" value="1"/>
</dbReference>
<reference evidence="2 3" key="1">
    <citation type="submission" date="2019-03" db="EMBL/GenBank/DDBJ databases">
        <title>Single cell metagenomics reveals metabolic interactions within the superorganism composed of flagellate Streblomastix strix and complex community of Bacteroidetes bacteria on its surface.</title>
        <authorList>
            <person name="Treitli S.C."/>
            <person name="Kolisko M."/>
            <person name="Husnik F."/>
            <person name="Keeling P."/>
            <person name="Hampl V."/>
        </authorList>
    </citation>
    <scope>NUCLEOTIDE SEQUENCE [LARGE SCALE GENOMIC DNA]</scope>
    <source>
        <strain evidence="2">ST1C</strain>
    </source>
</reference>
<dbReference type="Gene3D" id="3.10.129.10">
    <property type="entry name" value="Hotdog Thioesterase"/>
    <property type="match status" value="1"/>
</dbReference>
<evidence type="ECO:0000256" key="1">
    <source>
        <dbReference type="SAM" id="MobiDB-lite"/>
    </source>
</evidence>
<dbReference type="PANTHER" id="PTHR12475:SF4">
    <property type="entry name" value="PROTEIN THEM6"/>
    <property type="match status" value="1"/>
</dbReference>
<dbReference type="CDD" id="cd00586">
    <property type="entry name" value="4HBT"/>
    <property type="match status" value="1"/>
</dbReference>